<protein>
    <submittedName>
        <fullName evidence="1">Uncharacterized protein</fullName>
    </submittedName>
</protein>
<gene>
    <name evidence="1" type="ORF">Tci_063775</name>
</gene>
<accession>A0A6L2P1L9</accession>
<evidence type="ECO:0000313" key="1">
    <source>
        <dbReference type="EMBL" id="GEU91797.1"/>
    </source>
</evidence>
<dbReference type="AlphaFoldDB" id="A0A6L2P1L9"/>
<reference evidence="1" key="1">
    <citation type="journal article" date="2019" name="Sci. Rep.">
        <title>Draft genome of Tanacetum cinerariifolium, the natural source of mosquito coil.</title>
        <authorList>
            <person name="Yamashiro T."/>
            <person name="Shiraishi A."/>
            <person name="Satake H."/>
            <person name="Nakayama K."/>
        </authorList>
    </citation>
    <scope>NUCLEOTIDE SEQUENCE</scope>
</reference>
<dbReference type="EMBL" id="BKCJ010010484">
    <property type="protein sequence ID" value="GEU91797.1"/>
    <property type="molecule type" value="Genomic_DNA"/>
</dbReference>
<sequence length="124" mass="12891">MALIEELEVLIVELFVDLFVGLFVVVSVDENQSYGVERKDSFIKCDMTRNDNFIGVQVKASISAMIVRVPEKDGWCGCCEVGGGGGVVGSVGVVCGDGVDRGVGGIDCGVVYGFICGVVCGGVC</sequence>
<comment type="caution">
    <text evidence="1">The sequence shown here is derived from an EMBL/GenBank/DDBJ whole genome shotgun (WGS) entry which is preliminary data.</text>
</comment>
<proteinExistence type="predicted"/>
<name>A0A6L2P1L9_TANCI</name>
<organism evidence="1">
    <name type="scientific">Tanacetum cinerariifolium</name>
    <name type="common">Dalmatian daisy</name>
    <name type="synonym">Chrysanthemum cinerariifolium</name>
    <dbReference type="NCBI Taxonomy" id="118510"/>
    <lineage>
        <taxon>Eukaryota</taxon>
        <taxon>Viridiplantae</taxon>
        <taxon>Streptophyta</taxon>
        <taxon>Embryophyta</taxon>
        <taxon>Tracheophyta</taxon>
        <taxon>Spermatophyta</taxon>
        <taxon>Magnoliopsida</taxon>
        <taxon>eudicotyledons</taxon>
        <taxon>Gunneridae</taxon>
        <taxon>Pentapetalae</taxon>
        <taxon>asterids</taxon>
        <taxon>campanulids</taxon>
        <taxon>Asterales</taxon>
        <taxon>Asteraceae</taxon>
        <taxon>Asteroideae</taxon>
        <taxon>Anthemideae</taxon>
        <taxon>Anthemidinae</taxon>
        <taxon>Tanacetum</taxon>
    </lineage>
</organism>